<evidence type="ECO:0000256" key="2">
    <source>
        <dbReference type="ARBA" id="ARBA00022801"/>
    </source>
</evidence>
<evidence type="ECO:0000256" key="3">
    <source>
        <dbReference type="RuleBase" id="RU361235"/>
    </source>
</evidence>
<dbReference type="InterPro" id="IPR050309">
    <property type="entry name" value="Type-B_Carboxylest/Lipase"/>
</dbReference>
<dbReference type="Gene3D" id="3.40.50.1820">
    <property type="entry name" value="alpha/beta hydrolase"/>
    <property type="match status" value="1"/>
</dbReference>
<evidence type="ECO:0000256" key="4">
    <source>
        <dbReference type="SAM" id="Phobius"/>
    </source>
</evidence>
<dbReference type="InterPro" id="IPR029058">
    <property type="entry name" value="AB_hydrolase_fold"/>
</dbReference>
<keyword evidence="7" id="KW-1185">Reference proteome</keyword>
<dbReference type="PROSITE" id="PS00122">
    <property type="entry name" value="CARBOXYLESTERASE_B_1"/>
    <property type="match status" value="1"/>
</dbReference>
<comment type="caution">
    <text evidence="6">The sequence shown here is derived from an EMBL/GenBank/DDBJ whole genome shotgun (WGS) entry which is preliminary data.</text>
</comment>
<keyword evidence="4" id="KW-0472">Membrane</keyword>
<dbReference type="AlphaFoldDB" id="A0A9P4NB41"/>
<feature type="domain" description="Carboxylesterase type B" evidence="5">
    <location>
        <begin position="75"/>
        <end position="561"/>
    </location>
</feature>
<comment type="similarity">
    <text evidence="1 3">Belongs to the type-B carboxylesterase/lipase family.</text>
</comment>
<protein>
    <recommendedName>
        <fullName evidence="3">Carboxylic ester hydrolase</fullName>
        <ecNumber evidence="3">3.1.1.-</ecNumber>
    </recommendedName>
</protein>
<feature type="transmembrane region" description="Helical" evidence="4">
    <location>
        <begin position="30"/>
        <end position="51"/>
    </location>
</feature>
<sequence>MWNERSLKWGYAPLKNVLSARHSSPSGLRFRLLAIMLFVAIALMLFSRYGFGLGRALPYSKDPESPMIVSLPNYGEFKGTQILTTVKYGVPLQESVDAWLGIEYATQPVGERRFQPADWPEPFAGTKDAGEYGPSCVQNSLNGLSGQSEACLNFNVYRTAGVPLSEKLPVLVWIHGGSFVGGSGRSLDGAAFVAASSEPLVVITIQYRLGALGSLPSLLFEEEDLLNLGIRDQRLCLEFIQEYVGHFGGNRDAITLGGQSAGAHSVGIQYFHNYDGDDEPLFRQAIMASGAPTARAFPDALYPLYQRQFDEFMYAVNCPVSPNEDALVCLRGLDVRTIQWASTRIYNKYDYNITWAWQPVSPGPLLEKRGSQSGIDGTFFHLPLLISSTTDEGKLFTPTDLTTNAEFLDFMSNLAPGLTDADLDLLESLYPDPNKGHASYANAPQSAQYDRLSAAYGDYSYICPVQETAYRISAAGPPVYKARFNTPNWSQAWQGVPHASDSWYFNGLENAQYPEIAALYHSYYVSFVVAGDPNKFAIEGAPKWGTYEGVGGEQLVVGNEERGGVYMEPEAEGVRMEQCAYWRDEGRMKRLNK</sequence>
<evidence type="ECO:0000259" key="5">
    <source>
        <dbReference type="Pfam" id="PF00135"/>
    </source>
</evidence>
<evidence type="ECO:0000313" key="6">
    <source>
        <dbReference type="EMBL" id="KAF2269974.1"/>
    </source>
</evidence>
<gene>
    <name evidence="6" type="ORF">CC78DRAFT_528501</name>
</gene>
<dbReference type="SUPFAM" id="SSF53474">
    <property type="entry name" value="alpha/beta-Hydrolases"/>
    <property type="match status" value="1"/>
</dbReference>
<evidence type="ECO:0000313" key="7">
    <source>
        <dbReference type="Proteomes" id="UP000800093"/>
    </source>
</evidence>
<keyword evidence="2 3" id="KW-0378">Hydrolase</keyword>
<reference evidence="7" key="1">
    <citation type="journal article" date="2020" name="Stud. Mycol.">
        <title>101 Dothideomycetes genomes: A test case for predicting lifestyles and emergence of pathogens.</title>
        <authorList>
            <person name="Haridas S."/>
            <person name="Albert R."/>
            <person name="Binder M."/>
            <person name="Bloem J."/>
            <person name="LaButti K."/>
            <person name="Salamov A."/>
            <person name="Andreopoulos B."/>
            <person name="Baker S."/>
            <person name="Barry K."/>
            <person name="Bills G."/>
            <person name="Bluhm B."/>
            <person name="Cannon C."/>
            <person name="Castanera R."/>
            <person name="Culley D."/>
            <person name="Daum C."/>
            <person name="Ezra D."/>
            <person name="Gonzalez J."/>
            <person name="Henrissat B."/>
            <person name="Kuo A."/>
            <person name="Liang C."/>
            <person name="Lipzen A."/>
            <person name="Lutzoni F."/>
            <person name="Magnuson J."/>
            <person name="Mondo S."/>
            <person name="Nolan M."/>
            <person name="Ohm R."/>
            <person name="Pangilinan J."/>
            <person name="Park H.-J."/>
            <person name="Ramirez L."/>
            <person name="Alfaro M."/>
            <person name="Sun H."/>
            <person name="Tritt A."/>
            <person name="Yoshinaga Y."/>
            <person name="Zwiers L.-H."/>
            <person name="Turgeon B."/>
            <person name="Goodwin S."/>
            <person name="Spatafora J."/>
            <person name="Crous P."/>
            <person name="Grigoriev I."/>
        </authorList>
    </citation>
    <scope>NUCLEOTIDE SEQUENCE [LARGE SCALE GENOMIC DNA]</scope>
    <source>
        <strain evidence="7">CBS 304.66</strain>
    </source>
</reference>
<dbReference type="Proteomes" id="UP000800093">
    <property type="component" value="Unassembled WGS sequence"/>
</dbReference>
<evidence type="ECO:0000256" key="1">
    <source>
        <dbReference type="ARBA" id="ARBA00005964"/>
    </source>
</evidence>
<dbReference type="GO" id="GO:0016787">
    <property type="term" value="F:hydrolase activity"/>
    <property type="evidence" value="ECO:0007669"/>
    <property type="project" value="UniProtKB-KW"/>
</dbReference>
<name>A0A9P4NB41_9PLEO</name>
<keyword evidence="4" id="KW-1133">Transmembrane helix</keyword>
<dbReference type="EMBL" id="ML986580">
    <property type="protein sequence ID" value="KAF2269974.1"/>
    <property type="molecule type" value="Genomic_DNA"/>
</dbReference>
<dbReference type="PANTHER" id="PTHR11559">
    <property type="entry name" value="CARBOXYLESTERASE"/>
    <property type="match status" value="1"/>
</dbReference>
<dbReference type="InterPro" id="IPR019826">
    <property type="entry name" value="Carboxylesterase_B_AS"/>
</dbReference>
<dbReference type="Pfam" id="PF00135">
    <property type="entry name" value="COesterase"/>
    <property type="match status" value="1"/>
</dbReference>
<dbReference type="EC" id="3.1.1.-" evidence="3"/>
<proteinExistence type="inferred from homology"/>
<keyword evidence="4" id="KW-0812">Transmembrane</keyword>
<dbReference type="OrthoDB" id="408631at2759"/>
<accession>A0A9P4NB41</accession>
<organism evidence="6 7">
    <name type="scientific">Lojkania enalia</name>
    <dbReference type="NCBI Taxonomy" id="147567"/>
    <lineage>
        <taxon>Eukaryota</taxon>
        <taxon>Fungi</taxon>
        <taxon>Dikarya</taxon>
        <taxon>Ascomycota</taxon>
        <taxon>Pezizomycotina</taxon>
        <taxon>Dothideomycetes</taxon>
        <taxon>Pleosporomycetidae</taxon>
        <taxon>Pleosporales</taxon>
        <taxon>Pleosporales incertae sedis</taxon>
        <taxon>Lojkania</taxon>
    </lineage>
</organism>
<dbReference type="InterPro" id="IPR002018">
    <property type="entry name" value="CarbesteraseB"/>
</dbReference>